<proteinExistence type="predicted"/>
<name>A0ABP0HWY1_9DINO</name>
<dbReference type="PANTHER" id="PTHR33153">
    <property type="entry name" value="MYND-TYPE DOMAIN-CONTAINING PROTEIN"/>
    <property type="match status" value="1"/>
</dbReference>
<evidence type="ECO:0000313" key="3">
    <source>
        <dbReference type="EMBL" id="CAK8994735.1"/>
    </source>
</evidence>
<dbReference type="PANTHER" id="PTHR33153:SF3">
    <property type="entry name" value="TRAFFICKING PROTEIN PARTICLE COMPLEX SUBUNIT 11 DOMAIN-CONTAINING PROTEIN"/>
    <property type="match status" value="1"/>
</dbReference>
<feature type="non-terminal residue" evidence="3">
    <location>
        <position position="655"/>
    </location>
</feature>
<dbReference type="EMBL" id="CAXAMM010002109">
    <property type="protein sequence ID" value="CAK8994735.1"/>
    <property type="molecule type" value="Genomic_DNA"/>
</dbReference>
<evidence type="ECO:0000313" key="4">
    <source>
        <dbReference type="Proteomes" id="UP001642464"/>
    </source>
</evidence>
<feature type="domain" description="DUF7869" evidence="2">
    <location>
        <begin position="241"/>
        <end position="411"/>
    </location>
</feature>
<dbReference type="Pfam" id="PF25273">
    <property type="entry name" value="DUF7869"/>
    <property type="match status" value="1"/>
</dbReference>
<dbReference type="InterPro" id="IPR057191">
    <property type="entry name" value="DUF7869"/>
</dbReference>
<reference evidence="3 4" key="1">
    <citation type="submission" date="2024-02" db="EMBL/GenBank/DDBJ databases">
        <authorList>
            <person name="Chen Y."/>
            <person name="Shah S."/>
            <person name="Dougan E. K."/>
            <person name="Thang M."/>
            <person name="Chan C."/>
        </authorList>
    </citation>
    <scope>NUCLEOTIDE SEQUENCE [LARGE SCALE GENOMIC DNA]</scope>
</reference>
<evidence type="ECO:0000256" key="1">
    <source>
        <dbReference type="SAM" id="MobiDB-lite"/>
    </source>
</evidence>
<evidence type="ECO:0000259" key="2">
    <source>
        <dbReference type="Pfam" id="PF25273"/>
    </source>
</evidence>
<feature type="compositionally biased region" description="Basic and acidic residues" evidence="1">
    <location>
        <begin position="645"/>
        <end position="655"/>
    </location>
</feature>
<accession>A0ABP0HWY1</accession>
<organism evidence="3 4">
    <name type="scientific">Durusdinium trenchii</name>
    <dbReference type="NCBI Taxonomy" id="1381693"/>
    <lineage>
        <taxon>Eukaryota</taxon>
        <taxon>Sar</taxon>
        <taxon>Alveolata</taxon>
        <taxon>Dinophyceae</taxon>
        <taxon>Suessiales</taxon>
        <taxon>Symbiodiniaceae</taxon>
        <taxon>Durusdinium</taxon>
    </lineage>
</organism>
<gene>
    <name evidence="3" type="ORF">SCF082_LOCUS4051</name>
</gene>
<dbReference type="Proteomes" id="UP001642464">
    <property type="component" value="Unassembled WGS sequence"/>
</dbReference>
<feature type="compositionally biased region" description="Basic residues" evidence="1">
    <location>
        <begin position="581"/>
        <end position="591"/>
    </location>
</feature>
<protein>
    <recommendedName>
        <fullName evidence="2">DUF7869 domain-containing protein</fullName>
    </recommendedName>
</protein>
<sequence>MDEWVKLAKNGHAALPEKGARLPRSKPKTDEVDVWFLQIYQGLAEPTPMERDDGGYQHVEELPDLANQHEVVNDINHPLYALSVGLGSDGHTVPKRYLNQSDVNSLWHATQHLDQAHVSRDTFRKAFQRNWKKFLLFKGEGQGVRCNVCADFDESRKHCLTKLERQEIDAQKQRHLDRCDADRSVNVRGNRLSALESTYTPQHASSSAIKILIDGMDQAKYRCPRNLSASATFSACSRPALHMTGCVALGVCEAYYILLPDCKKDSNMNATCISDMLDKVICALSARGPDTCLPRHLVIGADNTPRESKNKFFATYCSFLVCRGHFDSVQLEFMQPGHTKNELDQRFSSLSTILQRAPTLETPQQFAEFLKDGATPLHAQELHVQVHNSTHDFQAWFEKWEVQMSGLTSTHLEPDVNHVWRFQLRRTIDAHAIVECNNPKWADLPQDGEDVVLTVKRFMSSASPSQPPQLMLPAHLHRQLDPDDLPVAERKVFPEKLLQEYRKTAKAAAQEPWRLFEAQKWLEDLCDDNVAGRQHPPPKLHMIFQQGECTDHCLAPDFEDFYIPDDPEPRHVQVGPPGRKGASKKASARKRPAADGGGPKKRPAAAPSVLRRPGATEHAPCDDAGLVAPSPGPPPAAAAGAASDDADRRPPPPPE</sequence>
<feature type="region of interest" description="Disordered" evidence="1">
    <location>
        <begin position="560"/>
        <end position="655"/>
    </location>
</feature>
<comment type="caution">
    <text evidence="3">The sequence shown here is derived from an EMBL/GenBank/DDBJ whole genome shotgun (WGS) entry which is preliminary data.</text>
</comment>
<keyword evidence="4" id="KW-1185">Reference proteome</keyword>